<keyword evidence="8" id="KW-1185">Reference proteome</keyword>
<feature type="active site" description="Charge relay system" evidence="5">
    <location>
        <position position="208"/>
    </location>
</feature>
<dbReference type="EMBL" id="AWGJ01000011">
    <property type="protein sequence ID" value="ODN74820.1"/>
    <property type="molecule type" value="Genomic_DNA"/>
</dbReference>
<evidence type="ECO:0000259" key="6">
    <source>
        <dbReference type="Pfam" id="PF01425"/>
    </source>
</evidence>
<proteinExistence type="inferred from homology"/>
<protein>
    <recommendedName>
        <fullName evidence="3">amidase</fullName>
        <ecNumber evidence="3">3.5.1.4</ecNumber>
    </recommendedName>
</protein>
<feature type="active site" description="Charge relay system" evidence="5">
    <location>
        <position position="133"/>
    </location>
</feature>
<organism evidence="7 8">
    <name type="scientific">Cryptococcus amylolentus CBS 6039</name>
    <dbReference type="NCBI Taxonomy" id="1295533"/>
    <lineage>
        <taxon>Eukaryota</taxon>
        <taxon>Fungi</taxon>
        <taxon>Dikarya</taxon>
        <taxon>Basidiomycota</taxon>
        <taxon>Agaricomycotina</taxon>
        <taxon>Tremellomycetes</taxon>
        <taxon>Tremellales</taxon>
        <taxon>Cryptococcaceae</taxon>
        <taxon>Cryptococcus</taxon>
    </lineage>
</organism>
<dbReference type="AlphaFoldDB" id="A0A1E3HEN7"/>
<dbReference type="InterPro" id="IPR023631">
    <property type="entry name" value="Amidase_dom"/>
</dbReference>
<evidence type="ECO:0000313" key="7">
    <source>
        <dbReference type="EMBL" id="ODN74820.1"/>
    </source>
</evidence>
<dbReference type="STRING" id="1295533.A0A1E3HEN7"/>
<evidence type="ECO:0000256" key="3">
    <source>
        <dbReference type="ARBA" id="ARBA00012922"/>
    </source>
</evidence>
<comment type="similarity">
    <text evidence="2">Belongs to the amidase family.</text>
</comment>
<dbReference type="Gene3D" id="3.90.1300.10">
    <property type="entry name" value="Amidase signature (AS) domain"/>
    <property type="match status" value="1"/>
</dbReference>
<dbReference type="SUPFAM" id="SSF75304">
    <property type="entry name" value="Amidase signature (AS) enzymes"/>
    <property type="match status" value="1"/>
</dbReference>
<dbReference type="PIRSF" id="PIRSF001221">
    <property type="entry name" value="Amidase_fungi"/>
    <property type="match status" value="1"/>
</dbReference>
<evidence type="ECO:0000256" key="2">
    <source>
        <dbReference type="ARBA" id="ARBA00009199"/>
    </source>
</evidence>
<feature type="active site" description="Acyl-ester intermediate" evidence="5">
    <location>
        <position position="232"/>
    </location>
</feature>
<dbReference type="PANTHER" id="PTHR46072">
    <property type="entry name" value="AMIDASE-RELATED-RELATED"/>
    <property type="match status" value="1"/>
</dbReference>
<dbReference type="EC" id="3.5.1.4" evidence="3"/>
<dbReference type="GO" id="GO:0004040">
    <property type="term" value="F:amidase activity"/>
    <property type="evidence" value="ECO:0007669"/>
    <property type="project" value="UniProtKB-EC"/>
</dbReference>
<dbReference type="PANTHER" id="PTHR46072:SF2">
    <property type="entry name" value="AMIDASE (EUROFUNG)"/>
    <property type="match status" value="1"/>
</dbReference>
<dbReference type="OrthoDB" id="6428749at2759"/>
<evidence type="ECO:0000256" key="4">
    <source>
        <dbReference type="ARBA" id="ARBA00022801"/>
    </source>
</evidence>
<dbReference type="InterPro" id="IPR020556">
    <property type="entry name" value="Amidase_CS"/>
</dbReference>
<dbReference type="RefSeq" id="XP_018990601.1">
    <property type="nucleotide sequence ID" value="XM_019141794.1"/>
</dbReference>
<dbReference type="PROSITE" id="PS00571">
    <property type="entry name" value="AMIDASES"/>
    <property type="match status" value="1"/>
</dbReference>
<sequence>MTIDNWKLAVERKLQRRNALFPKDYIIPAHQLPDRFTTDVTEIPKLHLSALETEITELDDCDRLLSNIARGVWTAKQVMVAFCKRATMAHQLVNCLNEVFFESALARADELDNILATTGRTVGPLHGLPISMKDQFCLKGHETACGYVHWLDQRNEEDSVLVQILYQQGAIPFVSTNLPQSMHRVETENNIYGRTDNPFNRALTCGGSSGGEGALVGIRGSCVGVGTDLGGSIRVPAGFQGLYGLRPSFHRIPYYGAKNSLLGFETLPSVAGPISTSFSGLVNFTKAVVDATPSLLDPEVLDMPWKELKFASASTGPKAFAVMWNDGVVKPNPPIRRALEETVRKLRAAGHEVIDWVPCDYTYAGQIAYSLVTSDGGHDVRTALELSGEPKLPSLHKASEMISTYEEWQVNKRKLAYRKRHLDHWNATSARTSTGRPIDAIISPIAPYAAPPHGENTYVGYTAIWNFLDNVAAVFPVTKVDPVRDAVPISTGEPLSELDAIHAASYSPQRYENAPVSLQIIGRRQHEEEVLGLLKQVMTAIKCT</sequence>
<comment type="catalytic activity">
    <reaction evidence="1">
        <text>a monocarboxylic acid amide + H2O = a monocarboxylate + NH4(+)</text>
        <dbReference type="Rhea" id="RHEA:12020"/>
        <dbReference type="ChEBI" id="CHEBI:15377"/>
        <dbReference type="ChEBI" id="CHEBI:28938"/>
        <dbReference type="ChEBI" id="CHEBI:35757"/>
        <dbReference type="ChEBI" id="CHEBI:83628"/>
        <dbReference type="EC" id="3.5.1.4"/>
    </reaction>
</comment>
<evidence type="ECO:0000256" key="1">
    <source>
        <dbReference type="ARBA" id="ARBA00001311"/>
    </source>
</evidence>
<accession>A0A1E3HEN7</accession>
<comment type="caution">
    <text evidence="7">The sequence shown here is derived from an EMBL/GenBank/DDBJ whole genome shotgun (WGS) entry which is preliminary data.</text>
</comment>
<dbReference type="GeneID" id="30158439"/>
<gene>
    <name evidence="7" type="ORF">L202_07130</name>
</gene>
<reference evidence="7 8" key="1">
    <citation type="submission" date="2016-06" db="EMBL/GenBank/DDBJ databases">
        <title>Evolution of pathogenesis and genome organization in the Tremellales.</title>
        <authorList>
            <person name="Cuomo C."/>
            <person name="Litvintseva A."/>
            <person name="Heitman J."/>
            <person name="Chen Y."/>
            <person name="Sun S."/>
            <person name="Springer D."/>
            <person name="Dromer F."/>
            <person name="Young S."/>
            <person name="Zeng Q."/>
            <person name="Chapman S."/>
            <person name="Gujja S."/>
            <person name="Saif S."/>
            <person name="Birren B."/>
        </authorList>
    </citation>
    <scope>NUCLEOTIDE SEQUENCE [LARGE SCALE GENOMIC DNA]</scope>
    <source>
        <strain evidence="7 8">CBS 6039</strain>
    </source>
</reference>
<dbReference type="Pfam" id="PF01425">
    <property type="entry name" value="Amidase"/>
    <property type="match status" value="1"/>
</dbReference>
<evidence type="ECO:0000313" key="8">
    <source>
        <dbReference type="Proteomes" id="UP000094065"/>
    </source>
</evidence>
<name>A0A1E3HEN7_9TREE</name>
<feature type="domain" description="Amidase" evidence="6">
    <location>
        <begin position="79"/>
        <end position="531"/>
    </location>
</feature>
<evidence type="ECO:0000256" key="5">
    <source>
        <dbReference type="PIRSR" id="PIRSR001221-1"/>
    </source>
</evidence>
<dbReference type="Proteomes" id="UP000094065">
    <property type="component" value="Unassembled WGS sequence"/>
</dbReference>
<dbReference type="InterPro" id="IPR036928">
    <property type="entry name" value="AS_sf"/>
</dbReference>
<keyword evidence="4" id="KW-0378">Hydrolase</keyword>